<evidence type="ECO:0000256" key="8">
    <source>
        <dbReference type="ARBA" id="ARBA00023002"/>
    </source>
</evidence>
<dbReference type="AlphaFoldDB" id="A0A6P6BFK5"/>
<protein>
    <submittedName>
        <fullName evidence="14">Cytochrome P450 CYP749A22-like</fullName>
    </submittedName>
</protein>
<proteinExistence type="inferred from homology"/>
<dbReference type="GO" id="GO:0004497">
    <property type="term" value="F:monooxygenase activity"/>
    <property type="evidence" value="ECO:0007669"/>
    <property type="project" value="UniProtKB-KW"/>
</dbReference>
<dbReference type="OrthoDB" id="1470350at2759"/>
<dbReference type="GeneID" id="111317737"/>
<evidence type="ECO:0000256" key="12">
    <source>
        <dbReference type="PIRSR" id="PIRSR602401-1"/>
    </source>
</evidence>
<evidence type="ECO:0000256" key="10">
    <source>
        <dbReference type="ARBA" id="ARBA00023033"/>
    </source>
</evidence>
<dbReference type="InterPro" id="IPR036396">
    <property type="entry name" value="Cyt_P450_sf"/>
</dbReference>
<dbReference type="GO" id="GO:0020037">
    <property type="term" value="F:heme binding"/>
    <property type="evidence" value="ECO:0007669"/>
    <property type="project" value="InterPro"/>
</dbReference>
<dbReference type="Proteomes" id="UP000515121">
    <property type="component" value="Unplaced"/>
</dbReference>
<dbReference type="PANTHER" id="PTHR24282">
    <property type="entry name" value="CYTOCHROME P450 FAMILY MEMBER"/>
    <property type="match status" value="1"/>
</dbReference>
<keyword evidence="4 12" id="KW-0349">Heme</keyword>
<dbReference type="PRINTS" id="PR00463">
    <property type="entry name" value="EP450I"/>
</dbReference>
<sequence length="144" mass="16200">MTMIINETIRLYPPVNGMVRKVGREAQLGKLIHPTNIEFTIPNMALHHDPELWGDDVHLFKPERFAEGIAKATKYNAAAFIPFRLGPRSCVGMSFVTTETKIALSMILQCYTITLSPAYVHSPLALLTLKPQHGIQLLFHPLHE</sequence>
<evidence type="ECO:0000256" key="2">
    <source>
        <dbReference type="ARBA" id="ARBA00004167"/>
    </source>
</evidence>
<dbReference type="GO" id="GO:0005506">
    <property type="term" value="F:iron ion binding"/>
    <property type="evidence" value="ECO:0007669"/>
    <property type="project" value="InterPro"/>
</dbReference>
<dbReference type="KEGG" id="dzi:111317737"/>
<evidence type="ECO:0000313" key="13">
    <source>
        <dbReference type="Proteomes" id="UP000515121"/>
    </source>
</evidence>
<evidence type="ECO:0000256" key="1">
    <source>
        <dbReference type="ARBA" id="ARBA00001971"/>
    </source>
</evidence>
<keyword evidence="7" id="KW-1133">Transmembrane helix</keyword>
<dbReference type="InterPro" id="IPR050665">
    <property type="entry name" value="Cytochrome_P450_Monooxygen"/>
</dbReference>
<evidence type="ECO:0000256" key="7">
    <source>
        <dbReference type="ARBA" id="ARBA00022989"/>
    </source>
</evidence>
<accession>A0A6P6BFK5</accession>
<comment type="subcellular location">
    <subcellularLocation>
        <location evidence="2">Membrane</location>
        <topology evidence="2">Single-pass membrane protein</topology>
    </subcellularLocation>
</comment>
<evidence type="ECO:0000256" key="5">
    <source>
        <dbReference type="ARBA" id="ARBA00022692"/>
    </source>
</evidence>
<keyword evidence="6 12" id="KW-0479">Metal-binding</keyword>
<dbReference type="Gene3D" id="1.10.630.10">
    <property type="entry name" value="Cytochrome P450"/>
    <property type="match status" value="1"/>
</dbReference>
<evidence type="ECO:0000256" key="9">
    <source>
        <dbReference type="ARBA" id="ARBA00023004"/>
    </source>
</evidence>
<organism evidence="13 14">
    <name type="scientific">Durio zibethinus</name>
    <name type="common">Durian</name>
    <dbReference type="NCBI Taxonomy" id="66656"/>
    <lineage>
        <taxon>Eukaryota</taxon>
        <taxon>Viridiplantae</taxon>
        <taxon>Streptophyta</taxon>
        <taxon>Embryophyta</taxon>
        <taxon>Tracheophyta</taxon>
        <taxon>Spermatophyta</taxon>
        <taxon>Magnoliopsida</taxon>
        <taxon>eudicotyledons</taxon>
        <taxon>Gunneridae</taxon>
        <taxon>Pentapetalae</taxon>
        <taxon>rosids</taxon>
        <taxon>malvids</taxon>
        <taxon>Malvales</taxon>
        <taxon>Malvaceae</taxon>
        <taxon>Helicteroideae</taxon>
        <taxon>Durio</taxon>
    </lineage>
</organism>
<dbReference type="PRINTS" id="PR00385">
    <property type="entry name" value="P450"/>
</dbReference>
<dbReference type="InterPro" id="IPR002401">
    <property type="entry name" value="Cyt_P450_E_grp-I"/>
</dbReference>
<keyword evidence="11" id="KW-0472">Membrane</keyword>
<evidence type="ECO:0000256" key="11">
    <source>
        <dbReference type="ARBA" id="ARBA00023136"/>
    </source>
</evidence>
<dbReference type="GO" id="GO:0016705">
    <property type="term" value="F:oxidoreductase activity, acting on paired donors, with incorporation or reduction of molecular oxygen"/>
    <property type="evidence" value="ECO:0007669"/>
    <property type="project" value="InterPro"/>
</dbReference>
<dbReference type="InterPro" id="IPR001128">
    <property type="entry name" value="Cyt_P450"/>
</dbReference>
<comment type="cofactor">
    <cofactor evidence="1 12">
        <name>heme</name>
        <dbReference type="ChEBI" id="CHEBI:30413"/>
    </cofactor>
</comment>
<keyword evidence="8" id="KW-0560">Oxidoreductase</keyword>
<feature type="binding site" description="axial binding residue" evidence="12">
    <location>
        <position position="90"/>
    </location>
    <ligand>
        <name>heme</name>
        <dbReference type="ChEBI" id="CHEBI:30413"/>
    </ligand>
    <ligandPart>
        <name>Fe</name>
        <dbReference type="ChEBI" id="CHEBI:18248"/>
    </ligandPart>
</feature>
<keyword evidence="5" id="KW-0812">Transmembrane</keyword>
<evidence type="ECO:0000256" key="6">
    <source>
        <dbReference type="ARBA" id="ARBA00022723"/>
    </source>
</evidence>
<gene>
    <name evidence="14" type="primary">LOC111317737</name>
</gene>
<dbReference type="RefSeq" id="XP_022775886.1">
    <property type="nucleotide sequence ID" value="XM_022920151.1"/>
</dbReference>
<evidence type="ECO:0000313" key="14">
    <source>
        <dbReference type="RefSeq" id="XP_022775886.1"/>
    </source>
</evidence>
<dbReference type="Pfam" id="PF00067">
    <property type="entry name" value="p450"/>
    <property type="match status" value="1"/>
</dbReference>
<evidence type="ECO:0000256" key="4">
    <source>
        <dbReference type="ARBA" id="ARBA00022617"/>
    </source>
</evidence>
<dbReference type="GO" id="GO:0016020">
    <property type="term" value="C:membrane"/>
    <property type="evidence" value="ECO:0007669"/>
    <property type="project" value="UniProtKB-SubCell"/>
</dbReference>
<keyword evidence="10" id="KW-0503">Monooxygenase</keyword>
<name>A0A6P6BFK5_DURZI</name>
<keyword evidence="9 12" id="KW-0408">Iron</keyword>
<dbReference type="SUPFAM" id="SSF48264">
    <property type="entry name" value="Cytochrome P450"/>
    <property type="match status" value="1"/>
</dbReference>
<reference evidence="14" key="1">
    <citation type="submission" date="2025-08" db="UniProtKB">
        <authorList>
            <consortium name="RefSeq"/>
        </authorList>
    </citation>
    <scope>IDENTIFICATION</scope>
    <source>
        <tissue evidence="14">Fruit stalk</tissue>
    </source>
</reference>
<evidence type="ECO:0000256" key="3">
    <source>
        <dbReference type="ARBA" id="ARBA00010617"/>
    </source>
</evidence>
<keyword evidence="13" id="KW-1185">Reference proteome</keyword>
<dbReference type="PANTHER" id="PTHR24282:SF226">
    <property type="entry name" value="CYTOCHROME P450 CYP749A22-LIKE"/>
    <property type="match status" value="1"/>
</dbReference>
<comment type="similarity">
    <text evidence="3">Belongs to the cytochrome P450 family.</text>
</comment>